<dbReference type="SMART" id="SM01034">
    <property type="entry name" value="BLUF"/>
    <property type="match status" value="1"/>
</dbReference>
<dbReference type="AlphaFoldDB" id="A0A3B0CBX0"/>
<name>A0A3B0CBX0_9FLAO</name>
<dbReference type="EMBL" id="RBCJ01000002">
    <property type="protein sequence ID" value="RKN81649.1"/>
    <property type="molecule type" value="Genomic_DNA"/>
</dbReference>
<protein>
    <submittedName>
        <fullName evidence="2">BLUF domain-containing protein</fullName>
    </submittedName>
</protein>
<dbReference type="Proteomes" id="UP000276603">
    <property type="component" value="Unassembled WGS sequence"/>
</dbReference>
<dbReference type="InterPro" id="IPR007024">
    <property type="entry name" value="BLUF_domain"/>
</dbReference>
<dbReference type="RefSeq" id="WP_120711802.1">
    <property type="nucleotide sequence ID" value="NZ_RBCJ01000002.1"/>
</dbReference>
<accession>A0A3B0CBX0</accession>
<sequence>MLCQITYRSEAVGDVTDSKISDILEVSKHNNSKLEITGCLIYKEDFFLQILEGEEEVIRKLYFTIKGDTRHENVEILHEGHSEERLFTKWDMAYAKLSSEEDSPDKDLSLINYEFDRLKNHQANESFTYRVFWYNIKQLISKEGFYSWEKSNFA</sequence>
<dbReference type="GO" id="GO:0071949">
    <property type="term" value="F:FAD binding"/>
    <property type="evidence" value="ECO:0007669"/>
    <property type="project" value="InterPro"/>
</dbReference>
<evidence type="ECO:0000313" key="3">
    <source>
        <dbReference type="Proteomes" id="UP000276603"/>
    </source>
</evidence>
<proteinExistence type="predicted"/>
<dbReference type="OrthoDB" id="1122028at2"/>
<feature type="domain" description="BLUF" evidence="1">
    <location>
        <begin position="2"/>
        <end position="93"/>
    </location>
</feature>
<dbReference type="InterPro" id="IPR036046">
    <property type="entry name" value="Acylphosphatase-like_dom_sf"/>
</dbReference>
<dbReference type="Pfam" id="PF04940">
    <property type="entry name" value="BLUF"/>
    <property type="match status" value="1"/>
</dbReference>
<gene>
    <name evidence="2" type="ORF">D7Z94_12150</name>
</gene>
<comment type="caution">
    <text evidence="2">The sequence shown here is derived from an EMBL/GenBank/DDBJ whole genome shotgun (WGS) entry which is preliminary data.</text>
</comment>
<evidence type="ECO:0000313" key="2">
    <source>
        <dbReference type="EMBL" id="RKN81649.1"/>
    </source>
</evidence>
<reference evidence="2 3" key="1">
    <citation type="submission" date="2018-10" db="EMBL/GenBank/DDBJ databases">
        <title>Ulvibacterium marinum gen. nov., sp. nov., a novel marine bacterium of the family Flavobacteriaceae, isolated from a culture of the green alga Ulva prolifera.</title>
        <authorList>
            <person name="Zhang Z."/>
        </authorList>
    </citation>
    <scope>NUCLEOTIDE SEQUENCE [LARGE SCALE GENOMIC DNA]</scope>
    <source>
        <strain evidence="2 3">CCMM003</strain>
    </source>
</reference>
<dbReference type="Gene3D" id="3.30.70.100">
    <property type="match status" value="1"/>
</dbReference>
<keyword evidence="3" id="KW-1185">Reference proteome</keyword>
<organism evidence="2 3">
    <name type="scientific">Ulvibacterium marinum</name>
    <dbReference type="NCBI Taxonomy" id="2419782"/>
    <lineage>
        <taxon>Bacteria</taxon>
        <taxon>Pseudomonadati</taxon>
        <taxon>Bacteroidota</taxon>
        <taxon>Flavobacteriia</taxon>
        <taxon>Flavobacteriales</taxon>
        <taxon>Flavobacteriaceae</taxon>
        <taxon>Ulvibacterium</taxon>
    </lineage>
</organism>
<dbReference type="SUPFAM" id="SSF54975">
    <property type="entry name" value="Acylphosphatase/BLUF domain-like"/>
    <property type="match status" value="1"/>
</dbReference>
<dbReference type="PROSITE" id="PS50925">
    <property type="entry name" value="BLUF"/>
    <property type="match status" value="1"/>
</dbReference>
<dbReference type="GO" id="GO:0009882">
    <property type="term" value="F:blue light photoreceptor activity"/>
    <property type="evidence" value="ECO:0007669"/>
    <property type="project" value="InterPro"/>
</dbReference>
<evidence type="ECO:0000259" key="1">
    <source>
        <dbReference type="PROSITE" id="PS50925"/>
    </source>
</evidence>